<dbReference type="FunFam" id="3.40.50.720:FF:000084">
    <property type="entry name" value="Short-chain dehydrogenase reductase"/>
    <property type="match status" value="1"/>
</dbReference>
<dbReference type="NCBIfam" id="NF006070">
    <property type="entry name" value="PRK08213.1"/>
    <property type="match status" value="1"/>
</dbReference>
<name>A0A5K8A7P9_9BACT</name>
<dbReference type="InterPro" id="IPR036291">
    <property type="entry name" value="NAD(P)-bd_dom_sf"/>
</dbReference>
<dbReference type="InterPro" id="IPR020904">
    <property type="entry name" value="Sc_DH/Rdtase_CS"/>
</dbReference>
<evidence type="ECO:0000313" key="4">
    <source>
        <dbReference type="Proteomes" id="UP000422108"/>
    </source>
</evidence>
<gene>
    <name evidence="3" type="ORF">DSCOOX_12700</name>
</gene>
<evidence type="ECO:0000256" key="2">
    <source>
        <dbReference type="RuleBase" id="RU000363"/>
    </source>
</evidence>
<dbReference type="Gene3D" id="3.40.50.720">
    <property type="entry name" value="NAD(P)-binding Rossmann-like Domain"/>
    <property type="match status" value="1"/>
</dbReference>
<keyword evidence="4" id="KW-1185">Reference proteome</keyword>
<dbReference type="RefSeq" id="WP_155309457.1">
    <property type="nucleotide sequence ID" value="NZ_AP021879.1"/>
</dbReference>
<dbReference type="PROSITE" id="PS00061">
    <property type="entry name" value="ADH_SHORT"/>
    <property type="match status" value="1"/>
</dbReference>
<dbReference type="PRINTS" id="PR00081">
    <property type="entry name" value="GDHRDH"/>
</dbReference>
<evidence type="ECO:0000256" key="1">
    <source>
        <dbReference type="ARBA" id="ARBA00006484"/>
    </source>
</evidence>
<dbReference type="InterPro" id="IPR002347">
    <property type="entry name" value="SDR_fam"/>
</dbReference>
<comment type="similarity">
    <text evidence="1 2">Belongs to the short-chain dehydrogenases/reductases (SDR) family.</text>
</comment>
<dbReference type="AlphaFoldDB" id="A0A5K8A7P9"/>
<accession>A0A5K8A7P9</accession>
<organism evidence="3 4">
    <name type="scientific">Desulfosarcina ovata subsp. ovata</name>
    <dbReference type="NCBI Taxonomy" id="2752305"/>
    <lineage>
        <taxon>Bacteria</taxon>
        <taxon>Pseudomonadati</taxon>
        <taxon>Thermodesulfobacteriota</taxon>
        <taxon>Desulfobacteria</taxon>
        <taxon>Desulfobacterales</taxon>
        <taxon>Desulfosarcinaceae</taxon>
        <taxon>Desulfosarcina</taxon>
    </lineage>
</organism>
<dbReference type="PANTHER" id="PTHR42760">
    <property type="entry name" value="SHORT-CHAIN DEHYDROGENASES/REDUCTASES FAMILY MEMBER"/>
    <property type="match status" value="1"/>
</dbReference>
<dbReference type="GO" id="GO:0016616">
    <property type="term" value="F:oxidoreductase activity, acting on the CH-OH group of donors, NAD or NADP as acceptor"/>
    <property type="evidence" value="ECO:0007669"/>
    <property type="project" value="TreeGrafter"/>
</dbReference>
<dbReference type="EMBL" id="AP021879">
    <property type="protein sequence ID" value="BBO88090.1"/>
    <property type="molecule type" value="Genomic_DNA"/>
</dbReference>
<dbReference type="Pfam" id="PF00106">
    <property type="entry name" value="adh_short"/>
    <property type="match status" value="1"/>
</dbReference>
<dbReference type="Proteomes" id="UP000422108">
    <property type="component" value="Chromosome"/>
</dbReference>
<reference evidence="3 4" key="1">
    <citation type="submission" date="2019-11" db="EMBL/GenBank/DDBJ databases">
        <title>Comparative genomics of hydrocarbon-degrading Desulfosarcina strains.</title>
        <authorList>
            <person name="Watanabe M."/>
            <person name="Kojima H."/>
            <person name="Fukui M."/>
        </authorList>
    </citation>
    <scope>NUCLEOTIDE SEQUENCE [LARGE SCALE GENOMIC DNA]</scope>
    <source>
        <strain evidence="4">oXyS1</strain>
    </source>
</reference>
<proteinExistence type="inferred from homology"/>
<dbReference type="NCBIfam" id="NF005559">
    <property type="entry name" value="PRK07231.1"/>
    <property type="match status" value="1"/>
</dbReference>
<dbReference type="PRINTS" id="PR00080">
    <property type="entry name" value="SDRFAMILY"/>
</dbReference>
<dbReference type="SUPFAM" id="SSF51735">
    <property type="entry name" value="NAD(P)-binding Rossmann-fold domains"/>
    <property type="match status" value="1"/>
</dbReference>
<protein>
    <submittedName>
        <fullName evidence="3">Gluconate 5-dehydrogenase</fullName>
    </submittedName>
</protein>
<sequence>MRIDQLFSLRERVAIITGGGRGLGKFIAGGLAEAGADVVLASRKIDNCVEAAKEIESLGVKALPVQCDLAKEEDIKNLEKATMKSFGRIDILVNNAGMTWGAPTLEYPMDKWEKVINVNLRGVFLLSRNVANIMVKQNRGKIINISSVLGSRGTTEEIGPAIAYNASKGAINALTLDLAVKLARFNINVNGIAPGYFDTDMIGYTKQDSVVLEKLIGKIPAGRLGLEDDIKGAAVFLASDASKYLYGHILSVDGGYLTM</sequence>
<evidence type="ECO:0000313" key="3">
    <source>
        <dbReference type="EMBL" id="BBO88090.1"/>
    </source>
</evidence>